<feature type="domain" description="NB-ARC" evidence="2">
    <location>
        <begin position="204"/>
        <end position="287"/>
    </location>
</feature>
<evidence type="ECO:0000259" key="2">
    <source>
        <dbReference type="Pfam" id="PF00931"/>
    </source>
</evidence>
<dbReference type="PRINTS" id="PR00364">
    <property type="entry name" value="DISEASERSIST"/>
</dbReference>
<dbReference type="GO" id="GO:0005737">
    <property type="term" value="C:cytoplasm"/>
    <property type="evidence" value="ECO:0007669"/>
    <property type="project" value="UniProtKB-SubCell"/>
</dbReference>
<dbReference type="InterPro" id="IPR002182">
    <property type="entry name" value="NB-ARC"/>
</dbReference>
<dbReference type="InterPro" id="IPR027417">
    <property type="entry name" value="P-loop_NTPase"/>
</dbReference>
<keyword evidence="1" id="KW-0433">Leucine-rich repeat</keyword>
<feature type="domain" description="NB-ARC" evidence="2">
    <location>
        <begin position="149"/>
        <end position="187"/>
    </location>
</feature>
<organism evidence="3 4">
    <name type="scientific">Erythranthe guttata</name>
    <name type="common">Yellow monkey flower</name>
    <name type="synonym">Mimulus guttatus</name>
    <dbReference type="NCBI Taxonomy" id="4155"/>
    <lineage>
        <taxon>Eukaryota</taxon>
        <taxon>Viridiplantae</taxon>
        <taxon>Streptophyta</taxon>
        <taxon>Embryophyta</taxon>
        <taxon>Tracheophyta</taxon>
        <taxon>Spermatophyta</taxon>
        <taxon>Magnoliopsida</taxon>
        <taxon>eudicotyledons</taxon>
        <taxon>Gunneridae</taxon>
        <taxon>Pentapetalae</taxon>
        <taxon>asterids</taxon>
        <taxon>lamiids</taxon>
        <taxon>Lamiales</taxon>
        <taxon>Phrymaceae</taxon>
        <taxon>Erythranthe</taxon>
    </lineage>
</organism>
<dbReference type="eggNOG" id="KOG4658">
    <property type="taxonomic scope" value="Eukaryota"/>
</dbReference>
<dbReference type="Gene3D" id="3.40.50.300">
    <property type="entry name" value="P-loop containing nucleotide triphosphate hydrolases"/>
    <property type="match status" value="2"/>
</dbReference>
<dbReference type="SUPFAM" id="SSF52047">
    <property type="entry name" value="RNI-like"/>
    <property type="match status" value="1"/>
</dbReference>
<dbReference type="Gene3D" id="1.10.8.430">
    <property type="entry name" value="Helical domain of apoptotic protease-activating factors"/>
    <property type="match status" value="1"/>
</dbReference>
<dbReference type="GO" id="GO:0006952">
    <property type="term" value="P:defense response"/>
    <property type="evidence" value="ECO:0007669"/>
    <property type="project" value="InterPro"/>
</dbReference>
<dbReference type="Proteomes" id="UP000030748">
    <property type="component" value="Unassembled WGS sequence"/>
</dbReference>
<proteinExistence type="predicted"/>
<evidence type="ECO:0000313" key="3">
    <source>
        <dbReference type="EMBL" id="EYU29511.1"/>
    </source>
</evidence>
<evidence type="ECO:0000256" key="1">
    <source>
        <dbReference type="ARBA" id="ARBA00022614"/>
    </source>
</evidence>
<dbReference type="EMBL" id="KI631213">
    <property type="protein sequence ID" value="EYU29511.1"/>
    <property type="molecule type" value="Genomic_DNA"/>
</dbReference>
<dbReference type="Gene3D" id="1.20.5.4130">
    <property type="match status" value="1"/>
</dbReference>
<dbReference type="AlphaFoldDB" id="A0A022QNK9"/>
<sequence>MAAYAALVSLMNTIDHIQIHPLLCNSIDKKHMESLSVHLSFLLDFVESNHSHGAYNNEAELLESQIARAAHAAEDAIESHVVDQIHSGSISLLDLQTTMHDMDYVKDKVLIVKEWIFKDDVPEGPTYSLPNPSTSSSNGKSKMVRFDEELVQLSEALTEQQSSLQIIPIVGMGGIGKTTLASYFYDSSLILDTLIFVLGLQYLKAQQLYQSLIGRKYLIILDDIWSIEVWEKIKSYFPDNNNGSRIIVTTRLSNVASHFVSSYFSKKLLDEDESWKLFRETAFPQEACCPSELEEIGKNIAKKCKGLPLLILVIGGLLRKSSRSQELWEIISKDINSIPSLIEEEQNLDILSLSYKHVNCDPLLRNVQTLKIGGTQRFVAPSVIWSMPQLRHVEFSAGINLPEPLLRSQENDEFIVLKNLQTIKKVVNLNLSEEVCKRIPNVKKLNIVYEGFSKSSCYNNLYNTSMLHKLELLCIDFGDLSVLENTENSNLLRNNAESVHFPVLENLVLNGIFQLDEIPSGIGEIPTLDIIQMFNCSESAAVSAAKILEEQESLGNSYIQKLLCQNS</sequence>
<reference evidence="3 4" key="1">
    <citation type="journal article" date="2013" name="Proc. Natl. Acad. Sci. U.S.A.">
        <title>Fine-scale variation in meiotic recombination in Mimulus inferred from population shotgun sequencing.</title>
        <authorList>
            <person name="Hellsten U."/>
            <person name="Wright K.M."/>
            <person name="Jenkins J."/>
            <person name="Shu S."/>
            <person name="Yuan Y."/>
            <person name="Wessler S.R."/>
            <person name="Schmutz J."/>
            <person name="Willis J.H."/>
            <person name="Rokhsar D.S."/>
        </authorList>
    </citation>
    <scope>NUCLEOTIDE SEQUENCE [LARGE SCALE GENOMIC DNA]</scope>
    <source>
        <strain evidence="4">cv. DUN x IM62</strain>
    </source>
</reference>
<dbReference type="PhylomeDB" id="A0A022QNK9"/>
<gene>
    <name evidence="3" type="ORF">MIMGU_mgv1a025857mg</name>
</gene>
<dbReference type="GO" id="GO:0043531">
    <property type="term" value="F:ADP binding"/>
    <property type="evidence" value="ECO:0007669"/>
    <property type="project" value="InterPro"/>
</dbReference>
<accession>A0A022QNK9</accession>
<dbReference type="PANTHER" id="PTHR23155">
    <property type="entry name" value="DISEASE RESISTANCE PROTEIN RP"/>
    <property type="match status" value="1"/>
</dbReference>
<name>A0A022QNK9_ERYGU</name>
<dbReference type="PANTHER" id="PTHR23155:SF1152">
    <property type="entry name" value="AAA+ ATPASE DOMAIN-CONTAINING PROTEIN"/>
    <property type="match status" value="1"/>
</dbReference>
<dbReference type="SUPFAM" id="SSF52540">
    <property type="entry name" value="P-loop containing nucleoside triphosphate hydrolases"/>
    <property type="match status" value="1"/>
</dbReference>
<evidence type="ECO:0000313" key="4">
    <source>
        <dbReference type="Proteomes" id="UP000030748"/>
    </source>
</evidence>
<protein>
    <recommendedName>
        <fullName evidence="2">NB-ARC domain-containing protein</fullName>
    </recommendedName>
</protein>
<dbReference type="Pfam" id="PF00931">
    <property type="entry name" value="NB-ARC"/>
    <property type="match status" value="2"/>
</dbReference>
<dbReference type="InterPro" id="IPR042197">
    <property type="entry name" value="Apaf_helical"/>
</dbReference>
<keyword evidence="4" id="KW-1185">Reference proteome</keyword>
<dbReference type="InterPro" id="IPR044974">
    <property type="entry name" value="Disease_R_plants"/>
</dbReference>